<dbReference type="SUPFAM" id="SSF55874">
    <property type="entry name" value="ATPase domain of HSP90 chaperone/DNA topoisomerase II/histidine kinase"/>
    <property type="match status" value="1"/>
</dbReference>
<dbReference type="Pfam" id="PF02518">
    <property type="entry name" value="HATPase_c"/>
    <property type="match status" value="1"/>
</dbReference>
<reference evidence="10 11" key="1">
    <citation type="submission" date="2022-01" db="EMBL/GenBank/DDBJ databases">
        <title>Novel bile acid biosynthetic pathways are enriched in the microbiome of centenarians.</title>
        <authorList>
            <person name="Sato Y."/>
            <person name="Atarashi K."/>
            <person name="Plichta R.D."/>
            <person name="Arai Y."/>
            <person name="Sasajima S."/>
            <person name="Kearney M.S."/>
            <person name="Suda W."/>
            <person name="Takeshita K."/>
            <person name="Sasaki T."/>
            <person name="Okamoto S."/>
            <person name="Skelly N.A."/>
            <person name="Okamura Y."/>
            <person name="Vlamakis H."/>
            <person name="Li Y."/>
            <person name="Tanoue T."/>
            <person name="Takei H."/>
            <person name="Nittono H."/>
            <person name="Narushima S."/>
            <person name="Irie J."/>
            <person name="Itoh H."/>
            <person name="Moriya K."/>
            <person name="Sugiura Y."/>
            <person name="Suematsu M."/>
            <person name="Moritoki N."/>
            <person name="Shibata S."/>
            <person name="Littman R.D."/>
            <person name="Fischbach A.M."/>
            <person name="Uwamino Y."/>
            <person name="Inoue T."/>
            <person name="Honda A."/>
            <person name="Hattori M."/>
            <person name="Murai T."/>
            <person name="Xavier J.R."/>
            <person name="Hirose N."/>
            <person name="Honda K."/>
        </authorList>
    </citation>
    <scope>NUCLEOTIDE SEQUENCE [LARGE SCALE GENOMIC DNA]</scope>
    <source>
        <strain evidence="10 11">CE91-St30</strain>
    </source>
</reference>
<dbReference type="SUPFAM" id="SSF47384">
    <property type="entry name" value="Homodimeric domain of signal transducing histidine kinase"/>
    <property type="match status" value="1"/>
</dbReference>
<dbReference type="CDD" id="cd00082">
    <property type="entry name" value="HisKA"/>
    <property type="match status" value="1"/>
</dbReference>
<dbReference type="InterPro" id="IPR005467">
    <property type="entry name" value="His_kinase_dom"/>
</dbReference>
<evidence type="ECO:0000256" key="8">
    <source>
        <dbReference type="SAM" id="Phobius"/>
    </source>
</evidence>
<dbReference type="InterPro" id="IPR050736">
    <property type="entry name" value="Sensor_HK_Regulatory"/>
</dbReference>
<dbReference type="SMART" id="SM00388">
    <property type="entry name" value="HisKA"/>
    <property type="match status" value="1"/>
</dbReference>
<comment type="catalytic activity">
    <reaction evidence="1">
        <text>ATP + protein L-histidine = ADP + protein N-phospho-L-histidine.</text>
        <dbReference type="EC" id="2.7.13.3"/>
    </reaction>
</comment>
<evidence type="ECO:0000256" key="3">
    <source>
        <dbReference type="ARBA" id="ARBA00012438"/>
    </source>
</evidence>
<dbReference type="InterPro" id="IPR004358">
    <property type="entry name" value="Sig_transdc_His_kin-like_C"/>
</dbReference>
<feature type="transmembrane region" description="Helical" evidence="8">
    <location>
        <begin position="172"/>
        <end position="191"/>
    </location>
</feature>
<keyword evidence="8" id="KW-0472">Membrane</keyword>
<keyword evidence="6" id="KW-0418">Kinase</keyword>
<dbReference type="Gene3D" id="1.10.287.130">
    <property type="match status" value="1"/>
</dbReference>
<evidence type="ECO:0000256" key="4">
    <source>
        <dbReference type="ARBA" id="ARBA00022553"/>
    </source>
</evidence>
<dbReference type="PANTHER" id="PTHR43711:SF1">
    <property type="entry name" value="HISTIDINE KINASE 1"/>
    <property type="match status" value="1"/>
</dbReference>
<feature type="transmembrane region" description="Helical" evidence="8">
    <location>
        <begin position="21"/>
        <end position="42"/>
    </location>
</feature>
<dbReference type="Gene3D" id="3.30.565.10">
    <property type="entry name" value="Histidine kinase-like ATPase, C-terminal domain"/>
    <property type="match status" value="1"/>
</dbReference>
<dbReference type="Pfam" id="PF00512">
    <property type="entry name" value="HisKA"/>
    <property type="match status" value="1"/>
</dbReference>
<dbReference type="InterPro" id="IPR003594">
    <property type="entry name" value="HATPase_dom"/>
</dbReference>
<dbReference type="SMART" id="SM00387">
    <property type="entry name" value="HATPase_c"/>
    <property type="match status" value="1"/>
</dbReference>
<dbReference type="Proteomes" id="UP001320544">
    <property type="component" value="Chromosome"/>
</dbReference>
<dbReference type="PRINTS" id="PR00344">
    <property type="entry name" value="BCTRLSENSOR"/>
</dbReference>
<evidence type="ECO:0000313" key="11">
    <source>
        <dbReference type="Proteomes" id="UP001320544"/>
    </source>
</evidence>
<evidence type="ECO:0000259" key="9">
    <source>
        <dbReference type="PROSITE" id="PS50109"/>
    </source>
</evidence>
<dbReference type="InterPro" id="IPR003661">
    <property type="entry name" value="HisK_dim/P_dom"/>
</dbReference>
<dbReference type="RefSeq" id="WP_102380262.1">
    <property type="nucleotide sequence ID" value="NZ_AP025564.1"/>
</dbReference>
<keyword evidence="4" id="KW-0597">Phosphoprotein</keyword>
<accession>A0ABM7WN84</accession>
<proteinExistence type="predicted"/>
<evidence type="ECO:0000256" key="2">
    <source>
        <dbReference type="ARBA" id="ARBA00004236"/>
    </source>
</evidence>
<organism evidence="10 11">
    <name type="scientific">Raoultibacter timonensis</name>
    <dbReference type="NCBI Taxonomy" id="1907662"/>
    <lineage>
        <taxon>Bacteria</taxon>
        <taxon>Bacillati</taxon>
        <taxon>Actinomycetota</taxon>
        <taxon>Coriobacteriia</taxon>
        <taxon>Eggerthellales</taxon>
        <taxon>Eggerthellaceae</taxon>
        <taxon>Raoultibacter</taxon>
    </lineage>
</organism>
<keyword evidence="8" id="KW-0812">Transmembrane</keyword>
<dbReference type="PANTHER" id="PTHR43711">
    <property type="entry name" value="TWO-COMPONENT HISTIDINE KINASE"/>
    <property type="match status" value="1"/>
</dbReference>
<evidence type="ECO:0000256" key="7">
    <source>
        <dbReference type="ARBA" id="ARBA00023012"/>
    </source>
</evidence>
<evidence type="ECO:0000256" key="1">
    <source>
        <dbReference type="ARBA" id="ARBA00000085"/>
    </source>
</evidence>
<evidence type="ECO:0000256" key="5">
    <source>
        <dbReference type="ARBA" id="ARBA00022679"/>
    </source>
</evidence>
<keyword evidence="11" id="KW-1185">Reference proteome</keyword>
<dbReference type="EC" id="2.7.13.3" evidence="3"/>
<keyword evidence="8" id="KW-1133">Transmembrane helix</keyword>
<dbReference type="PROSITE" id="PS50109">
    <property type="entry name" value="HIS_KIN"/>
    <property type="match status" value="1"/>
</dbReference>
<evidence type="ECO:0000256" key="6">
    <source>
        <dbReference type="ARBA" id="ARBA00022777"/>
    </source>
</evidence>
<dbReference type="InterPro" id="IPR036890">
    <property type="entry name" value="HATPase_C_sf"/>
</dbReference>
<feature type="domain" description="Histidine kinase" evidence="9">
    <location>
        <begin position="213"/>
        <end position="428"/>
    </location>
</feature>
<keyword evidence="5" id="KW-0808">Transferase</keyword>
<name>A0ABM7WN84_9ACTN</name>
<protein>
    <recommendedName>
        <fullName evidence="3">histidine kinase</fullName>
        <ecNumber evidence="3">2.7.13.3</ecNumber>
    </recommendedName>
</protein>
<keyword evidence="7" id="KW-0902">Two-component regulatory system</keyword>
<dbReference type="InterPro" id="IPR036097">
    <property type="entry name" value="HisK_dim/P_sf"/>
</dbReference>
<sequence length="428" mass="48111">MGKQRIYSAGESSRRITRKLTLANLIMLVILFALCIVFLNVFTQTSMTARTDEKLERDLAGFSQSHLSSESHSQRLPSGLLPLIFFFDAQEGYINPHPADYMVAEHMDEILSRNLPEGYSTQVIGDRSYRIYRVVYDETLVFWEQDESYNVTETVSFLDITSEKAMIDSLRFASAGCLIASILIFGVFSYWRARKTIVPINEAWEKQRQFAADTSHELRNPLASIQTNAELLLANPDRTVEQESKHVAAILDSSHHMASMISTLLTLARADADQDEFSYSSVDLSEVAESMYEQFAQIASARDIRVIAHIEPGVRLTGDRERIGELLSILLDNAIRYTEPGGTVTISCTLDKSRPVVSIEDTGIGIADDEIDSVFQRFYRNDKARFINPEGTGLGLAIARWIVDRHDAELTVSSVLGEGTRFTITFHE</sequence>
<dbReference type="EMBL" id="AP025564">
    <property type="protein sequence ID" value="BDE97874.1"/>
    <property type="molecule type" value="Genomic_DNA"/>
</dbReference>
<evidence type="ECO:0000313" key="10">
    <source>
        <dbReference type="EMBL" id="BDE97874.1"/>
    </source>
</evidence>
<comment type="subcellular location">
    <subcellularLocation>
        <location evidence="2">Cell membrane</location>
    </subcellularLocation>
</comment>
<gene>
    <name evidence="10" type="ORF">CE91St30_32070</name>
</gene>